<evidence type="ECO:0000256" key="5">
    <source>
        <dbReference type="ARBA" id="ARBA00025466"/>
    </source>
</evidence>
<name>A0A8J2QC71_9NEOP</name>
<dbReference type="AlphaFoldDB" id="A0A8J2QC71"/>
<dbReference type="Pfam" id="PF13873">
    <property type="entry name" value="Myb_DNA-bind_5"/>
    <property type="match status" value="1"/>
</dbReference>
<evidence type="ECO:0000256" key="1">
    <source>
        <dbReference type="ARBA" id="ARBA00011764"/>
    </source>
</evidence>
<evidence type="ECO:0000256" key="2">
    <source>
        <dbReference type="ARBA" id="ARBA00016807"/>
    </source>
</evidence>
<organism evidence="8 9">
    <name type="scientific">Danaus chrysippus</name>
    <name type="common">African queen</name>
    <dbReference type="NCBI Taxonomy" id="151541"/>
    <lineage>
        <taxon>Eukaryota</taxon>
        <taxon>Metazoa</taxon>
        <taxon>Ecdysozoa</taxon>
        <taxon>Arthropoda</taxon>
        <taxon>Hexapoda</taxon>
        <taxon>Insecta</taxon>
        <taxon>Pterygota</taxon>
        <taxon>Neoptera</taxon>
        <taxon>Endopterygota</taxon>
        <taxon>Lepidoptera</taxon>
        <taxon>Glossata</taxon>
        <taxon>Ditrysia</taxon>
        <taxon>Papilionoidea</taxon>
        <taxon>Nymphalidae</taxon>
        <taxon>Danainae</taxon>
        <taxon>Danaini</taxon>
        <taxon>Danaina</taxon>
        <taxon>Danaus</taxon>
        <taxon>Anosia</taxon>
    </lineage>
</organism>
<feature type="domain" description="Myb/SANT-like DNA-binding" evidence="7">
    <location>
        <begin position="36"/>
        <end position="75"/>
    </location>
</feature>
<evidence type="ECO:0000259" key="7">
    <source>
        <dbReference type="Pfam" id="PF13873"/>
    </source>
</evidence>
<keyword evidence="3" id="KW-0805">Transcription regulation</keyword>
<comment type="function">
    <text evidence="5">Involved in transvection phenomena (= synapsis-dependent gene expression), where the synaptic pairing of chromosomes carrying genes with which zeste interacts influences the expression of these genes. Zeste binds to DNA and stimulates transcription from a nearby promoter.</text>
</comment>
<comment type="subunit">
    <text evidence="1">Self-associates forming complexes of several hundred monomers.</text>
</comment>
<accession>A0A8J2QC71</accession>
<dbReference type="Proteomes" id="UP000789524">
    <property type="component" value="Unassembled WGS sequence"/>
</dbReference>
<sequence>MKTSTTQFKVIVDFMERYGDLSKSQNGLEGRLESIKKWQMLTNSLNKDPTGDRRPIEKWKKVWSDFKNNTKRKRTKILKYAGLPEHLRPKLALNDLEKRVLNVVDQGAPMVDGKTGVGVEIQYMDSLPQAEGTAPTTMQFISTEQNSQTFHAETMSDGSNSDYFTSSDESSDRSSDESIETDERRMSSPRSGHVNNHRNVFQRSRKSKGSPAGPSHVDPFEASDNRWRKLFSELTSEHIRLRKRELRQQERWHALFERCVDCIEKFINK</sequence>
<evidence type="ECO:0000256" key="4">
    <source>
        <dbReference type="ARBA" id="ARBA00023163"/>
    </source>
</evidence>
<protein>
    <recommendedName>
        <fullName evidence="2">Regulatory protein zeste</fullName>
    </recommendedName>
</protein>
<feature type="compositionally biased region" description="Basic and acidic residues" evidence="6">
    <location>
        <begin position="170"/>
        <end position="186"/>
    </location>
</feature>
<feature type="compositionally biased region" description="Polar residues" evidence="6">
    <location>
        <begin position="153"/>
        <end position="165"/>
    </location>
</feature>
<reference evidence="8" key="1">
    <citation type="submission" date="2021-09" db="EMBL/GenBank/DDBJ databases">
        <authorList>
            <person name="Martin H S."/>
        </authorList>
    </citation>
    <scope>NUCLEOTIDE SEQUENCE</scope>
</reference>
<feature type="compositionally biased region" description="Polar residues" evidence="6">
    <location>
        <begin position="188"/>
        <end position="202"/>
    </location>
</feature>
<dbReference type="EMBL" id="CAKASE010000043">
    <property type="protein sequence ID" value="CAG9559436.1"/>
    <property type="molecule type" value="Genomic_DNA"/>
</dbReference>
<proteinExistence type="predicted"/>
<evidence type="ECO:0000313" key="8">
    <source>
        <dbReference type="EMBL" id="CAG9559436.1"/>
    </source>
</evidence>
<dbReference type="InterPro" id="IPR028002">
    <property type="entry name" value="Myb_DNA-bind_5"/>
</dbReference>
<evidence type="ECO:0000313" key="9">
    <source>
        <dbReference type="Proteomes" id="UP000789524"/>
    </source>
</evidence>
<gene>
    <name evidence="8" type="ORF">DCHRY22_LOCUS1304</name>
</gene>
<evidence type="ECO:0000256" key="3">
    <source>
        <dbReference type="ARBA" id="ARBA00023015"/>
    </source>
</evidence>
<keyword evidence="4" id="KW-0804">Transcription</keyword>
<dbReference type="OrthoDB" id="8053018at2759"/>
<comment type="caution">
    <text evidence="8">The sequence shown here is derived from an EMBL/GenBank/DDBJ whole genome shotgun (WGS) entry which is preliminary data.</text>
</comment>
<feature type="region of interest" description="Disordered" evidence="6">
    <location>
        <begin position="153"/>
        <end position="221"/>
    </location>
</feature>
<keyword evidence="9" id="KW-1185">Reference proteome</keyword>
<evidence type="ECO:0000256" key="6">
    <source>
        <dbReference type="SAM" id="MobiDB-lite"/>
    </source>
</evidence>